<dbReference type="PANTHER" id="PTHR11008">
    <property type="entry name" value="PROTEIN TAKEOUT-LIKE PROTEIN"/>
    <property type="match status" value="1"/>
</dbReference>
<sequence length="240" mass="26944">MYKSRRIFFSYRYFETPFQWRNLKMKVLTVVLAVAFLGVNAAPKAGKDVAGDVEKAIKEILEKISEPLVDIHDEKTTINLVVEKLELIADNIVLKGIKNLDIKQLDYDETSGRLDYDFTFGDIAATVDFELDLTGLVELEHHPTIDVDLKDLKLAGYAVVDTDSEPNQLTDFDLLVTLDSAEVDLKNILNDDELTESLNTVLNENLPTMVNSIAKSLQPIVSPIVQSAINIILRHTEPDQ</sequence>
<evidence type="ECO:0000313" key="2">
    <source>
        <dbReference type="Proteomes" id="UP001159042"/>
    </source>
</evidence>
<accession>A0AAV8VPZ1</accession>
<gene>
    <name evidence="1" type="ORF">NQ315_016291</name>
</gene>
<dbReference type="AlphaFoldDB" id="A0AAV8VPZ1"/>
<dbReference type="Proteomes" id="UP001159042">
    <property type="component" value="Unassembled WGS sequence"/>
</dbReference>
<dbReference type="PANTHER" id="PTHR11008:SF9">
    <property type="entry name" value="PROTEIN TAKEOUT-LIKE PROTEIN"/>
    <property type="match status" value="1"/>
</dbReference>
<dbReference type="InterPro" id="IPR038606">
    <property type="entry name" value="To_sf"/>
</dbReference>
<reference evidence="1 2" key="1">
    <citation type="journal article" date="2023" name="Insect Mol. Biol.">
        <title>Genome sequencing provides insights into the evolution of gene families encoding plant cell wall-degrading enzymes in longhorned beetles.</title>
        <authorList>
            <person name="Shin N.R."/>
            <person name="Okamura Y."/>
            <person name="Kirsch R."/>
            <person name="Pauchet Y."/>
        </authorList>
    </citation>
    <scope>NUCLEOTIDE SEQUENCE [LARGE SCALE GENOMIC DNA]</scope>
    <source>
        <strain evidence="1">EAD_L_NR</strain>
    </source>
</reference>
<proteinExistence type="predicted"/>
<evidence type="ECO:0000313" key="1">
    <source>
        <dbReference type="EMBL" id="KAJ8916152.1"/>
    </source>
</evidence>
<keyword evidence="2" id="KW-1185">Reference proteome</keyword>
<name>A0AAV8VPZ1_9CUCU</name>
<comment type="caution">
    <text evidence="1">The sequence shown here is derived from an EMBL/GenBank/DDBJ whole genome shotgun (WGS) entry which is preliminary data.</text>
</comment>
<dbReference type="Gene3D" id="3.15.10.30">
    <property type="entry name" value="Haemolymph juvenile hormone binding protein"/>
    <property type="match status" value="1"/>
</dbReference>
<dbReference type="Pfam" id="PF06585">
    <property type="entry name" value="JHBP"/>
    <property type="match status" value="1"/>
</dbReference>
<protein>
    <submittedName>
        <fullName evidence="1">Uncharacterized protein</fullName>
    </submittedName>
</protein>
<dbReference type="InterPro" id="IPR010562">
    <property type="entry name" value="Haemolymph_juvenile_hormone-bd"/>
</dbReference>
<dbReference type="EMBL" id="JANEYG010000044">
    <property type="protein sequence ID" value="KAJ8916152.1"/>
    <property type="molecule type" value="Genomic_DNA"/>
</dbReference>
<organism evidence="1 2">
    <name type="scientific">Exocentrus adspersus</name>
    <dbReference type="NCBI Taxonomy" id="1586481"/>
    <lineage>
        <taxon>Eukaryota</taxon>
        <taxon>Metazoa</taxon>
        <taxon>Ecdysozoa</taxon>
        <taxon>Arthropoda</taxon>
        <taxon>Hexapoda</taxon>
        <taxon>Insecta</taxon>
        <taxon>Pterygota</taxon>
        <taxon>Neoptera</taxon>
        <taxon>Endopterygota</taxon>
        <taxon>Coleoptera</taxon>
        <taxon>Polyphaga</taxon>
        <taxon>Cucujiformia</taxon>
        <taxon>Chrysomeloidea</taxon>
        <taxon>Cerambycidae</taxon>
        <taxon>Lamiinae</taxon>
        <taxon>Acanthocinini</taxon>
        <taxon>Exocentrus</taxon>
    </lineage>
</organism>